<gene>
    <name evidence="2" type="ORF">UFOVP518_12</name>
</gene>
<dbReference type="EMBL" id="LR796478">
    <property type="protein sequence ID" value="CAB4147108.1"/>
    <property type="molecule type" value="Genomic_DNA"/>
</dbReference>
<dbReference type="Pfam" id="PF18925">
    <property type="entry name" value="DUF5675"/>
    <property type="match status" value="1"/>
</dbReference>
<name>A0A6J5MKP1_9CAUD</name>
<proteinExistence type="predicted"/>
<evidence type="ECO:0000259" key="1">
    <source>
        <dbReference type="Pfam" id="PF18925"/>
    </source>
</evidence>
<accession>A0A6J5MKP1</accession>
<dbReference type="InterPro" id="IPR043732">
    <property type="entry name" value="DUF5675"/>
</dbReference>
<protein>
    <recommendedName>
        <fullName evidence="1">DUF5675 domain-containing protein</fullName>
    </recommendedName>
</protein>
<sequence length="141" mass="15939">MKDVYLFRILMEFNQSLGSLSCCGDKEVNVFKTLELGWHDNQKNISCIPSGAYKCRWTKSPLFSVNAGVDVYTYELLSVPDRGGIRIHSANYYTQLKGCIALGDAHKDINADAELDVIHSGDSVKKFAQLMEYRDFLLHII</sequence>
<reference evidence="2" key="1">
    <citation type="submission" date="2020-04" db="EMBL/GenBank/DDBJ databases">
        <authorList>
            <person name="Chiriac C."/>
            <person name="Salcher M."/>
            <person name="Ghai R."/>
            <person name="Kavagutti S V."/>
        </authorList>
    </citation>
    <scope>NUCLEOTIDE SEQUENCE</scope>
</reference>
<evidence type="ECO:0000313" key="2">
    <source>
        <dbReference type="EMBL" id="CAB4147108.1"/>
    </source>
</evidence>
<organism evidence="2">
    <name type="scientific">uncultured Caudovirales phage</name>
    <dbReference type="NCBI Taxonomy" id="2100421"/>
    <lineage>
        <taxon>Viruses</taxon>
        <taxon>Duplodnaviria</taxon>
        <taxon>Heunggongvirae</taxon>
        <taxon>Uroviricota</taxon>
        <taxon>Caudoviricetes</taxon>
        <taxon>Peduoviridae</taxon>
        <taxon>Maltschvirus</taxon>
        <taxon>Maltschvirus maltsch</taxon>
    </lineage>
</organism>
<feature type="domain" description="DUF5675" evidence="1">
    <location>
        <begin position="14"/>
        <end position="132"/>
    </location>
</feature>